<evidence type="ECO:0000256" key="6">
    <source>
        <dbReference type="ARBA" id="ARBA00023136"/>
    </source>
</evidence>
<feature type="transmembrane region" description="Helical" evidence="7">
    <location>
        <begin position="251"/>
        <end position="272"/>
    </location>
</feature>
<keyword evidence="2 7" id="KW-0812">Transmembrane</keyword>
<dbReference type="InterPro" id="IPR036640">
    <property type="entry name" value="ABC1_TM_sf"/>
</dbReference>
<protein>
    <submittedName>
        <fullName evidence="10">ABC transporter ATP-binding protein</fullName>
    </submittedName>
</protein>
<dbReference type="GO" id="GO:0140359">
    <property type="term" value="F:ABC-type transporter activity"/>
    <property type="evidence" value="ECO:0007669"/>
    <property type="project" value="InterPro"/>
</dbReference>
<dbReference type="InterPro" id="IPR003439">
    <property type="entry name" value="ABC_transporter-like_ATP-bd"/>
</dbReference>
<comment type="subcellular location">
    <subcellularLocation>
        <location evidence="1">Cell membrane</location>
        <topology evidence="1">Multi-pass membrane protein</topology>
    </subcellularLocation>
</comment>
<accession>A0A413TR83</accession>
<reference evidence="10 11" key="1">
    <citation type="submission" date="2018-08" db="EMBL/GenBank/DDBJ databases">
        <title>A genome reference for cultivated species of the human gut microbiota.</title>
        <authorList>
            <person name="Zou Y."/>
            <person name="Xue W."/>
            <person name="Luo G."/>
        </authorList>
    </citation>
    <scope>NUCLEOTIDE SEQUENCE [LARGE SCALE GENOMIC DNA]</scope>
    <source>
        <strain evidence="10 11">AM42-1AC</strain>
    </source>
</reference>
<dbReference type="Proteomes" id="UP000283492">
    <property type="component" value="Unassembled WGS sequence"/>
</dbReference>
<evidence type="ECO:0000256" key="3">
    <source>
        <dbReference type="ARBA" id="ARBA00022741"/>
    </source>
</evidence>
<evidence type="ECO:0000259" key="8">
    <source>
        <dbReference type="PROSITE" id="PS50893"/>
    </source>
</evidence>
<dbReference type="InterPro" id="IPR011527">
    <property type="entry name" value="ABC1_TM_dom"/>
</dbReference>
<feature type="transmembrane region" description="Helical" evidence="7">
    <location>
        <begin position="135"/>
        <end position="155"/>
    </location>
</feature>
<dbReference type="InterPro" id="IPR027417">
    <property type="entry name" value="P-loop_NTPase"/>
</dbReference>
<dbReference type="SUPFAM" id="SSF90123">
    <property type="entry name" value="ABC transporter transmembrane region"/>
    <property type="match status" value="1"/>
</dbReference>
<dbReference type="PROSITE" id="PS50893">
    <property type="entry name" value="ABC_TRANSPORTER_2"/>
    <property type="match status" value="1"/>
</dbReference>
<keyword evidence="4 10" id="KW-0067">ATP-binding</keyword>
<dbReference type="PROSITE" id="PS50929">
    <property type="entry name" value="ABC_TM1F"/>
    <property type="match status" value="1"/>
</dbReference>
<feature type="transmembrane region" description="Helical" evidence="7">
    <location>
        <begin position="61"/>
        <end position="84"/>
    </location>
</feature>
<keyword evidence="5 7" id="KW-1133">Transmembrane helix</keyword>
<dbReference type="PROSITE" id="PS00211">
    <property type="entry name" value="ABC_TRANSPORTER_1"/>
    <property type="match status" value="1"/>
</dbReference>
<feature type="transmembrane region" description="Helical" evidence="7">
    <location>
        <begin position="20"/>
        <end position="41"/>
    </location>
</feature>
<evidence type="ECO:0000256" key="1">
    <source>
        <dbReference type="ARBA" id="ARBA00004651"/>
    </source>
</evidence>
<evidence type="ECO:0000256" key="7">
    <source>
        <dbReference type="SAM" id="Phobius"/>
    </source>
</evidence>
<evidence type="ECO:0000259" key="9">
    <source>
        <dbReference type="PROSITE" id="PS50929"/>
    </source>
</evidence>
<dbReference type="SMART" id="SM00382">
    <property type="entry name" value="AAA"/>
    <property type="match status" value="1"/>
</dbReference>
<evidence type="ECO:0000256" key="5">
    <source>
        <dbReference type="ARBA" id="ARBA00022989"/>
    </source>
</evidence>
<dbReference type="InterPro" id="IPR017871">
    <property type="entry name" value="ABC_transporter-like_CS"/>
</dbReference>
<dbReference type="PANTHER" id="PTHR24221:SF654">
    <property type="entry name" value="ATP-BINDING CASSETTE SUB-FAMILY B MEMBER 6"/>
    <property type="match status" value="1"/>
</dbReference>
<dbReference type="GO" id="GO:0005886">
    <property type="term" value="C:plasma membrane"/>
    <property type="evidence" value="ECO:0007669"/>
    <property type="project" value="UniProtKB-SubCell"/>
</dbReference>
<feature type="transmembrane region" description="Helical" evidence="7">
    <location>
        <begin position="161"/>
        <end position="179"/>
    </location>
</feature>
<dbReference type="InterPro" id="IPR003593">
    <property type="entry name" value="AAA+_ATPase"/>
</dbReference>
<dbReference type="InterPro" id="IPR039421">
    <property type="entry name" value="Type_1_exporter"/>
</dbReference>
<keyword evidence="3" id="KW-0547">Nucleotide-binding</keyword>
<dbReference type="SUPFAM" id="SSF52540">
    <property type="entry name" value="P-loop containing nucleoside triphosphate hydrolases"/>
    <property type="match status" value="1"/>
</dbReference>
<name>A0A413TR83_9FIRM</name>
<keyword evidence="6 7" id="KW-0472">Membrane</keyword>
<dbReference type="Pfam" id="PF00664">
    <property type="entry name" value="ABC_membrane"/>
    <property type="match status" value="1"/>
</dbReference>
<evidence type="ECO:0000256" key="2">
    <source>
        <dbReference type="ARBA" id="ARBA00022692"/>
    </source>
</evidence>
<dbReference type="PANTHER" id="PTHR24221">
    <property type="entry name" value="ATP-BINDING CASSETTE SUB-FAMILY B"/>
    <property type="match status" value="1"/>
</dbReference>
<evidence type="ECO:0000256" key="4">
    <source>
        <dbReference type="ARBA" id="ARBA00022840"/>
    </source>
</evidence>
<dbReference type="Gene3D" id="1.20.1560.10">
    <property type="entry name" value="ABC transporter type 1, transmembrane domain"/>
    <property type="match status" value="1"/>
</dbReference>
<dbReference type="Gene3D" id="3.40.50.300">
    <property type="entry name" value="P-loop containing nucleotide triphosphate hydrolases"/>
    <property type="match status" value="1"/>
</dbReference>
<dbReference type="GO" id="GO:0034040">
    <property type="term" value="F:ATPase-coupled lipid transmembrane transporter activity"/>
    <property type="evidence" value="ECO:0007669"/>
    <property type="project" value="TreeGrafter"/>
</dbReference>
<dbReference type="EMBL" id="QSFX01000019">
    <property type="protein sequence ID" value="RHA87547.1"/>
    <property type="molecule type" value="Genomic_DNA"/>
</dbReference>
<evidence type="ECO:0000313" key="11">
    <source>
        <dbReference type="Proteomes" id="UP000283492"/>
    </source>
</evidence>
<dbReference type="Pfam" id="PF00005">
    <property type="entry name" value="ABC_tran"/>
    <property type="match status" value="1"/>
</dbReference>
<sequence length="578" mass="66771">MNISKYLNNMKIIRGVIDNICKRCLIINVIISFMGAAFVSYKTWVLKEVIDEVSISINKTVIYICVYFALNICIDIFEGVEGYIQTKVSYRINEELNVKINSKISKIRLNIFDDERFYDLLERLNDNIGVGALEFIKSSISISSGLISITIYVVILYSVQWYFPFVFILASIPYYFVALKESKELYSQEKELNKLGRLLSYTENIIFDRNVIKEIHIFQLYEFIVKKANLLRDKIVKKKVRLLYKQGKRKLGINVLKNLSLVGCLAITYINIKYNNGQIGDFMAIYLAIKNLLTEIVSFVSEIKTLNTYDLYLEDLNFFYSYPEEKCLSHKIENKEINFKNVYFKYDDTKDYVLENINISIPFGKKIALVGKNGSGKTTFINLLLGIYDPSLGSITIGNENLINIKEEFYEQISVVLQNYNKYQTSVLENIGLGVKKKCEIQNIVKNKIFNFIEKLPLGINTKLGQLEKDGYELSGGEWQRLALARALVRNKSILIMDEPTASLDPVTESEIYEQFEEFTKGKTAILVTHRLSAAKLCDVICYFEKGRIIEIGSHEELCEKGGKYYNMYKKQEDLYKN</sequence>
<dbReference type="AlphaFoldDB" id="A0A413TR83"/>
<comment type="caution">
    <text evidence="10">The sequence shown here is derived from an EMBL/GenBank/DDBJ whole genome shotgun (WGS) entry which is preliminary data.</text>
</comment>
<feature type="domain" description="ABC transmembrane type-1" evidence="9">
    <location>
        <begin position="26"/>
        <end position="308"/>
    </location>
</feature>
<evidence type="ECO:0000313" key="10">
    <source>
        <dbReference type="EMBL" id="RHA87547.1"/>
    </source>
</evidence>
<dbReference type="GO" id="GO:0005524">
    <property type="term" value="F:ATP binding"/>
    <property type="evidence" value="ECO:0007669"/>
    <property type="project" value="UniProtKB-KW"/>
</dbReference>
<gene>
    <name evidence="10" type="ORF">DW914_10755</name>
</gene>
<dbReference type="GO" id="GO:0016887">
    <property type="term" value="F:ATP hydrolysis activity"/>
    <property type="evidence" value="ECO:0007669"/>
    <property type="project" value="InterPro"/>
</dbReference>
<proteinExistence type="predicted"/>
<feature type="domain" description="ABC transporter" evidence="8">
    <location>
        <begin position="337"/>
        <end position="571"/>
    </location>
</feature>
<organism evidence="10 11">
    <name type="scientific">Roseburia inulinivorans</name>
    <dbReference type="NCBI Taxonomy" id="360807"/>
    <lineage>
        <taxon>Bacteria</taxon>
        <taxon>Bacillati</taxon>
        <taxon>Bacillota</taxon>
        <taxon>Clostridia</taxon>
        <taxon>Lachnospirales</taxon>
        <taxon>Lachnospiraceae</taxon>
        <taxon>Roseburia</taxon>
    </lineage>
</organism>
<dbReference type="RefSeq" id="WP_118581969.1">
    <property type="nucleotide sequence ID" value="NZ_CABJFX010000019.1"/>
</dbReference>